<gene>
    <name evidence="1" type="ORF">LCGC14_2599520</name>
</gene>
<organism evidence="1">
    <name type="scientific">marine sediment metagenome</name>
    <dbReference type="NCBI Taxonomy" id="412755"/>
    <lineage>
        <taxon>unclassified sequences</taxon>
        <taxon>metagenomes</taxon>
        <taxon>ecological metagenomes</taxon>
    </lineage>
</organism>
<proteinExistence type="predicted"/>
<dbReference type="AlphaFoldDB" id="A0A0F9A972"/>
<evidence type="ECO:0008006" key="2">
    <source>
        <dbReference type="Google" id="ProtNLM"/>
    </source>
</evidence>
<comment type="caution">
    <text evidence="1">The sequence shown here is derived from an EMBL/GenBank/DDBJ whole genome shotgun (WGS) entry which is preliminary data.</text>
</comment>
<accession>A0A0F9A972</accession>
<name>A0A0F9A972_9ZZZZ</name>
<reference evidence="1" key="1">
    <citation type="journal article" date="2015" name="Nature">
        <title>Complex archaea that bridge the gap between prokaryotes and eukaryotes.</title>
        <authorList>
            <person name="Spang A."/>
            <person name="Saw J.H."/>
            <person name="Jorgensen S.L."/>
            <person name="Zaremba-Niedzwiedzka K."/>
            <person name="Martijn J."/>
            <person name="Lind A.E."/>
            <person name="van Eijk R."/>
            <person name="Schleper C."/>
            <person name="Guy L."/>
            <person name="Ettema T.J."/>
        </authorList>
    </citation>
    <scope>NUCLEOTIDE SEQUENCE</scope>
</reference>
<evidence type="ECO:0000313" key="1">
    <source>
        <dbReference type="EMBL" id="KKL06089.1"/>
    </source>
</evidence>
<dbReference type="EMBL" id="LAZR01043854">
    <property type="protein sequence ID" value="KKL06089.1"/>
    <property type="molecule type" value="Genomic_DNA"/>
</dbReference>
<protein>
    <recommendedName>
        <fullName evidence="2">F420-non-reducing hydrogenase iron-sulfur subunit D domain-containing protein</fullName>
    </recommendedName>
</protein>
<sequence>MYWLSGAESEKFVKSVLDACEKMEREGPNPIKKLGVNISEKKKESLITPAE</sequence>